<accession>A0A1R2CW78</accession>
<dbReference type="PROSITE" id="PS50119">
    <property type="entry name" value="ZF_BBOX"/>
    <property type="match status" value="1"/>
</dbReference>
<dbReference type="PROSITE" id="PS51644">
    <property type="entry name" value="HTH_OST"/>
    <property type="match status" value="1"/>
</dbReference>
<dbReference type="Pfam" id="PF12872">
    <property type="entry name" value="OST-HTH"/>
    <property type="match status" value="2"/>
</dbReference>
<dbReference type="CDD" id="cd19757">
    <property type="entry name" value="Bbox1"/>
    <property type="match status" value="1"/>
</dbReference>
<dbReference type="Pfam" id="PF00643">
    <property type="entry name" value="zf-B_box"/>
    <property type="match status" value="1"/>
</dbReference>
<feature type="domain" description="HTH OST-type" evidence="3">
    <location>
        <begin position="530"/>
        <end position="602"/>
    </location>
</feature>
<proteinExistence type="predicted"/>
<evidence type="ECO:0000259" key="2">
    <source>
        <dbReference type="PROSITE" id="PS50119"/>
    </source>
</evidence>
<evidence type="ECO:0000256" key="1">
    <source>
        <dbReference type="PROSITE-ProRule" id="PRU00024"/>
    </source>
</evidence>
<keyword evidence="1" id="KW-0479">Metal-binding</keyword>
<keyword evidence="1" id="KW-0863">Zinc-finger</keyword>
<sequence length="742" mass="86723">MLGKISNCEECSSELSNFYCQDCEQYLCNNCNEQFHRGGKRKSHLRIPTETKCQENIKVLEKNTNEGLFSYNINNQPIRETQEIHIQNTLRLFWDFQSSSLNLNQFKETAERINAKYPYAVKIYVYGKDLKNLEGVFTQYNIEYRSKPYLSDQATMINDVIQDFENYKKNIIITYRSYHIKQNLPESYKSHKNSTLNFIIDLENLNELSPDEIQYSSNIKCIKPTSDKDFYKLTHRKAAASENSLELSMISYLKNLAYEGKIIHDINELTDNLVSWMNISKINALELINTGCKLGKLLSQVKKIGNIESNIISLKIDKLDQECLLWVLRSLKNDEMISTEKAIQSRLKEAFDFKPAGNTWTSFIDYVLKPKRVHHQKSLSETRGFSFFTQNDEKKTRNFSFCSKKIQDLVSGVETYIIYPTNEEWISYDQYIKSGDVFKIKQTRDWELFIKFFNKHFDTEHPEDQAISGGRYGCAQYLKVFAETPLKNSTLGKLSYMIQLAIDEDLLRYHKTLLVWVPVFDKKCKEDKLQLFSAKKLVVEALAQCPEGISLAQLPTVIKEKLPANFDLSKLGFAKLKDLILEIPDIELTSKGKNHPFVRLVKVNPPSLECLCGFISQKLEEQEEFPVFLSQIDNEILEKFGFNFRWSWFKSRNLNEFLKNSQDFFVTENNEVKNVKLPEKHHSYNSSTTSDALSNYYYSDYQTEDTFCKPSSDKLEEIAIMQTKYIQQLLDEDEYQEDSYMY</sequence>
<dbReference type="GO" id="GO:0008270">
    <property type="term" value="F:zinc ion binding"/>
    <property type="evidence" value="ECO:0007669"/>
    <property type="project" value="UniProtKB-KW"/>
</dbReference>
<gene>
    <name evidence="4" type="ORF">SteCoe_3850</name>
</gene>
<dbReference type="InterPro" id="IPR025605">
    <property type="entry name" value="OST-HTH/LOTUS_dom"/>
</dbReference>
<feature type="domain" description="B box-type" evidence="2">
    <location>
        <begin position="3"/>
        <end position="49"/>
    </location>
</feature>
<dbReference type="Gene3D" id="3.30.420.610">
    <property type="entry name" value="LOTUS domain-like"/>
    <property type="match status" value="1"/>
</dbReference>
<organism evidence="4 5">
    <name type="scientific">Stentor coeruleus</name>
    <dbReference type="NCBI Taxonomy" id="5963"/>
    <lineage>
        <taxon>Eukaryota</taxon>
        <taxon>Sar</taxon>
        <taxon>Alveolata</taxon>
        <taxon>Ciliophora</taxon>
        <taxon>Postciliodesmatophora</taxon>
        <taxon>Heterotrichea</taxon>
        <taxon>Heterotrichida</taxon>
        <taxon>Stentoridae</taxon>
        <taxon>Stentor</taxon>
    </lineage>
</organism>
<dbReference type="Pfam" id="PF14418">
    <property type="entry name" value="OHA"/>
    <property type="match status" value="1"/>
</dbReference>
<keyword evidence="1" id="KW-0862">Zinc</keyword>
<name>A0A1R2CW78_9CILI</name>
<dbReference type="InterPro" id="IPR041966">
    <property type="entry name" value="LOTUS-like"/>
</dbReference>
<evidence type="ECO:0000259" key="3">
    <source>
        <dbReference type="PROSITE" id="PS51644"/>
    </source>
</evidence>
<dbReference type="OrthoDB" id="406045at2759"/>
<evidence type="ECO:0000313" key="4">
    <source>
        <dbReference type="EMBL" id="OMJ93268.1"/>
    </source>
</evidence>
<dbReference type="Proteomes" id="UP000187209">
    <property type="component" value="Unassembled WGS sequence"/>
</dbReference>
<comment type="caution">
    <text evidence="4">The sequence shown here is derived from an EMBL/GenBank/DDBJ whole genome shotgun (WGS) entry which is preliminary data.</text>
</comment>
<protein>
    <recommendedName>
        <fullName evidence="6">B box-type domain-containing protein</fullName>
    </recommendedName>
</protein>
<keyword evidence="5" id="KW-1185">Reference proteome</keyword>
<evidence type="ECO:0000313" key="5">
    <source>
        <dbReference type="Proteomes" id="UP000187209"/>
    </source>
</evidence>
<dbReference type="EMBL" id="MPUH01000046">
    <property type="protein sequence ID" value="OMJ93268.1"/>
    <property type="molecule type" value="Genomic_DNA"/>
</dbReference>
<dbReference type="InterPro" id="IPR000315">
    <property type="entry name" value="Znf_B-box"/>
</dbReference>
<dbReference type="AlphaFoldDB" id="A0A1R2CW78"/>
<reference evidence="4 5" key="1">
    <citation type="submission" date="2016-11" db="EMBL/GenBank/DDBJ databases">
        <title>The macronuclear genome of Stentor coeruleus: a giant cell with tiny introns.</title>
        <authorList>
            <person name="Slabodnick M."/>
            <person name="Ruby J.G."/>
            <person name="Reiff S.B."/>
            <person name="Swart E.C."/>
            <person name="Gosai S."/>
            <person name="Prabakaran S."/>
            <person name="Witkowska E."/>
            <person name="Larue G.E."/>
            <person name="Fisher S."/>
            <person name="Freeman R.M."/>
            <person name="Gunawardena J."/>
            <person name="Chu W."/>
            <person name="Stover N.A."/>
            <person name="Gregory B.D."/>
            <person name="Nowacki M."/>
            <person name="Derisi J."/>
            <person name="Roy S.W."/>
            <person name="Marshall W.F."/>
            <person name="Sood P."/>
        </authorList>
    </citation>
    <scope>NUCLEOTIDE SEQUENCE [LARGE SCALE GENOMIC DNA]</scope>
    <source>
        <strain evidence="4">WM001</strain>
    </source>
</reference>
<dbReference type="InterPro" id="IPR025677">
    <property type="entry name" value="OST-HTH-assoc_dom"/>
</dbReference>
<evidence type="ECO:0008006" key="6">
    <source>
        <dbReference type="Google" id="ProtNLM"/>
    </source>
</evidence>